<name>A0ABD1LSI5_9FABA</name>
<organism evidence="1 2">
    <name type="scientific">Flemingia macrophylla</name>
    <dbReference type="NCBI Taxonomy" id="520843"/>
    <lineage>
        <taxon>Eukaryota</taxon>
        <taxon>Viridiplantae</taxon>
        <taxon>Streptophyta</taxon>
        <taxon>Embryophyta</taxon>
        <taxon>Tracheophyta</taxon>
        <taxon>Spermatophyta</taxon>
        <taxon>Magnoliopsida</taxon>
        <taxon>eudicotyledons</taxon>
        <taxon>Gunneridae</taxon>
        <taxon>Pentapetalae</taxon>
        <taxon>rosids</taxon>
        <taxon>fabids</taxon>
        <taxon>Fabales</taxon>
        <taxon>Fabaceae</taxon>
        <taxon>Papilionoideae</taxon>
        <taxon>50 kb inversion clade</taxon>
        <taxon>NPAAA clade</taxon>
        <taxon>indigoferoid/millettioid clade</taxon>
        <taxon>Phaseoleae</taxon>
        <taxon>Flemingia</taxon>
    </lineage>
</organism>
<accession>A0ABD1LSI5</accession>
<proteinExistence type="predicted"/>
<evidence type="ECO:0000313" key="1">
    <source>
        <dbReference type="EMBL" id="KAL2325880.1"/>
    </source>
</evidence>
<gene>
    <name evidence="1" type="ORF">Fmac_024938</name>
</gene>
<reference evidence="1 2" key="1">
    <citation type="submission" date="2024-08" db="EMBL/GenBank/DDBJ databases">
        <title>Insights into the chromosomal genome structure of Flemingia macrophylla.</title>
        <authorList>
            <person name="Ding Y."/>
            <person name="Zhao Y."/>
            <person name="Bi W."/>
            <person name="Wu M."/>
            <person name="Zhao G."/>
            <person name="Gong Y."/>
            <person name="Li W."/>
            <person name="Zhang P."/>
        </authorList>
    </citation>
    <scope>NUCLEOTIDE SEQUENCE [LARGE SCALE GENOMIC DNA]</scope>
    <source>
        <strain evidence="1">DYQJB</strain>
        <tissue evidence="1">Leaf</tissue>
    </source>
</reference>
<dbReference type="Proteomes" id="UP001603857">
    <property type="component" value="Unassembled WGS sequence"/>
</dbReference>
<dbReference type="AlphaFoldDB" id="A0ABD1LSI5"/>
<keyword evidence="2" id="KW-1185">Reference proteome</keyword>
<evidence type="ECO:0000313" key="2">
    <source>
        <dbReference type="Proteomes" id="UP001603857"/>
    </source>
</evidence>
<comment type="caution">
    <text evidence="1">The sequence shown here is derived from an EMBL/GenBank/DDBJ whole genome shotgun (WGS) entry which is preliminary data.</text>
</comment>
<dbReference type="EMBL" id="JBGMDY010000008">
    <property type="protein sequence ID" value="KAL2325880.1"/>
    <property type="molecule type" value="Genomic_DNA"/>
</dbReference>
<sequence>MRIHQEHLVSSEDIINKCSKYSAPKSSNTTTFCKRTPSLSSSFFFLAAILRPRECLLFKATTGEHPSWQQFISLRDSFTFSTGKLSTALVPLMENAA</sequence>
<protein>
    <submittedName>
        <fullName evidence="1">Uncharacterized protein</fullName>
    </submittedName>
</protein>